<evidence type="ECO:0000256" key="5">
    <source>
        <dbReference type="ARBA" id="ARBA00022741"/>
    </source>
</evidence>
<feature type="domain" description="Histidine kinase" evidence="10">
    <location>
        <begin position="92"/>
        <end position="308"/>
    </location>
</feature>
<comment type="catalytic activity">
    <reaction evidence="1">
        <text>ATP + protein L-histidine = ADP + protein N-phospho-L-histidine.</text>
        <dbReference type="EC" id="2.7.13.3"/>
    </reaction>
</comment>
<dbReference type="InterPro" id="IPR050351">
    <property type="entry name" value="BphY/WalK/GraS-like"/>
</dbReference>
<dbReference type="GO" id="GO:0007234">
    <property type="term" value="P:osmosensory signaling via phosphorelay pathway"/>
    <property type="evidence" value="ECO:0007669"/>
    <property type="project" value="TreeGrafter"/>
</dbReference>
<gene>
    <name evidence="11" type="primary">resE_2</name>
    <name evidence="11" type="ORF">HRbin22_01050</name>
</gene>
<keyword evidence="9" id="KW-0472">Membrane</keyword>
<dbReference type="InterPro" id="IPR036097">
    <property type="entry name" value="HisK_dim/P_sf"/>
</dbReference>
<dbReference type="PANTHER" id="PTHR42878">
    <property type="entry name" value="TWO-COMPONENT HISTIDINE KINASE"/>
    <property type="match status" value="1"/>
</dbReference>
<dbReference type="SUPFAM" id="SSF55874">
    <property type="entry name" value="ATPase domain of HSP90 chaperone/DNA topoisomerase II/histidine kinase"/>
    <property type="match status" value="1"/>
</dbReference>
<dbReference type="PANTHER" id="PTHR42878:SF7">
    <property type="entry name" value="SENSOR HISTIDINE KINASE GLRK"/>
    <property type="match status" value="1"/>
</dbReference>
<dbReference type="InterPro" id="IPR036890">
    <property type="entry name" value="HATPase_C_sf"/>
</dbReference>
<dbReference type="GO" id="GO:0000156">
    <property type="term" value="F:phosphorelay response regulator activity"/>
    <property type="evidence" value="ECO:0007669"/>
    <property type="project" value="TreeGrafter"/>
</dbReference>
<evidence type="ECO:0000256" key="7">
    <source>
        <dbReference type="ARBA" id="ARBA00022840"/>
    </source>
</evidence>
<evidence type="ECO:0000256" key="8">
    <source>
        <dbReference type="ARBA" id="ARBA00023012"/>
    </source>
</evidence>
<evidence type="ECO:0000256" key="9">
    <source>
        <dbReference type="SAM" id="Phobius"/>
    </source>
</evidence>
<proteinExistence type="predicted"/>
<dbReference type="SMART" id="SM00388">
    <property type="entry name" value="HisKA"/>
    <property type="match status" value="1"/>
</dbReference>
<dbReference type="InterPro" id="IPR005467">
    <property type="entry name" value="His_kinase_dom"/>
</dbReference>
<dbReference type="Proteomes" id="UP000236642">
    <property type="component" value="Unassembled WGS sequence"/>
</dbReference>
<keyword evidence="6 11" id="KW-0418">Kinase</keyword>
<dbReference type="GO" id="GO:0005524">
    <property type="term" value="F:ATP binding"/>
    <property type="evidence" value="ECO:0007669"/>
    <property type="project" value="UniProtKB-KW"/>
</dbReference>
<dbReference type="AlphaFoldDB" id="A0A2H5Y669"/>
<sequence>MRHAVRIVVTVIPLLLSLLLSVLLARGLLPNRVLVGTFVVDAAALAVGIGGFVSLTLGIGWAWHTWLHRRITAAETTARAAQVAAHRRFLRRLDHELKNPLAILRVGLANLQRRAVWPPEEAERLARLAEQVGRLEAFVTGLRWLTELEDTIVERTRVDLQAVLEEALTLVCGEAGEQGRKVDMHIQQIPWSVGPVLGDHELLVVVFRNVLDNAMKFTRAGDRVEVRVMEDGDWAVVEVADTGLGIPADELPHIFEELYRGRNAREVPGSGLGLALVERIVTLHGGKVAVRSREGQGTVVRVWLPLAKEK</sequence>
<evidence type="ECO:0000256" key="2">
    <source>
        <dbReference type="ARBA" id="ARBA00012438"/>
    </source>
</evidence>
<dbReference type="InterPro" id="IPR003661">
    <property type="entry name" value="HisK_dim/P_dom"/>
</dbReference>
<feature type="transmembrane region" description="Helical" evidence="9">
    <location>
        <begin position="35"/>
        <end position="63"/>
    </location>
</feature>
<keyword evidence="5" id="KW-0547">Nucleotide-binding</keyword>
<protein>
    <recommendedName>
        <fullName evidence="2">histidine kinase</fullName>
        <ecNumber evidence="2">2.7.13.3</ecNumber>
    </recommendedName>
</protein>
<accession>A0A2H5Y669</accession>
<reference evidence="12" key="1">
    <citation type="submission" date="2017-09" db="EMBL/GenBank/DDBJ databases">
        <title>Metaegenomics of thermophilic ammonia-oxidizing enrichment culture.</title>
        <authorList>
            <person name="Kato S."/>
            <person name="Suzuki K."/>
        </authorList>
    </citation>
    <scope>NUCLEOTIDE SEQUENCE [LARGE SCALE GENOMIC DNA]</scope>
</reference>
<dbReference type="GO" id="GO:0000155">
    <property type="term" value="F:phosphorelay sensor kinase activity"/>
    <property type="evidence" value="ECO:0007669"/>
    <property type="project" value="InterPro"/>
</dbReference>
<name>A0A2H5Y669_9CHLR</name>
<keyword evidence="8" id="KW-0902">Two-component regulatory system</keyword>
<evidence type="ECO:0000256" key="6">
    <source>
        <dbReference type="ARBA" id="ARBA00022777"/>
    </source>
</evidence>
<dbReference type="PRINTS" id="PR00344">
    <property type="entry name" value="BCTRLSENSOR"/>
</dbReference>
<keyword evidence="9" id="KW-0812">Transmembrane</keyword>
<dbReference type="InterPro" id="IPR003594">
    <property type="entry name" value="HATPase_dom"/>
</dbReference>
<keyword evidence="7" id="KW-0067">ATP-binding</keyword>
<evidence type="ECO:0000256" key="3">
    <source>
        <dbReference type="ARBA" id="ARBA00022553"/>
    </source>
</evidence>
<dbReference type="SUPFAM" id="SSF47384">
    <property type="entry name" value="Homodimeric domain of signal transducing histidine kinase"/>
    <property type="match status" value="1"/>
</dbReference>
<evidence type="ECO:0000256" key="4">
    <source>
        <dbReference type="ARBA" id="ARBA00022679"/>
    </source>
</evidence>
<dbReference type="CDD" id="cd00082">
    <property type="entry name" value="HisKA"/>
    <property type="match status" value="1"/>
</dbReference>
<organism evidence="11 12">
    <name type="scientific">Candidatus Thermoflexus japonica</name>
    <dbReference type="NCBI Taxonomy" id="2035417"/>
    <lineage>
        <taxon>Bacteria</taxon>
        <taxon>Bacillati</taxon>
        <taxon>Chloroflexota</taxon>
        <taxon>Thermoflexia</taxon>
        <taxon>Thermoflexales</taxon>
        <taxon>Thermoflexaceae</taxon>
        <taxon>Thermoflexus</taxon>
    </lineage>
</organism>
<keyword evidence="4 11" id="KW-0808">Transferase</keyword>
<evidence type="ECO:0000313" key="11">
    <source>
        <dbReference type="EMBL" id="GBD08808.1"/>
    </source>
</evidence>
<dbReference type="InterPro" id="IPR004358">
    <property type="entry name" value="Sig_transdc_His_kin-like_C"/>
</dbReference>
<evidence type="ECO:0000259" key="10">
    <source>
        <dbReference type="PROSITE" id="PS50109"/>
    </source>
</evidence>
<keyword evidence="9" id="KW-1133">Transmembrane helix</keyword>
<dbReference type="EC" id="2.7.13.3" evidence="2"/>
<evidence type="ECO:0000313" key="12">
    <source>
        <dbReference type="Proteomes" id="UP000236642"/>
    </source>
</evidence>
<dbReference type="Gene3D" id="3.30.565.10">
    <property type="entry name" value="Histidine kinase-like ATPase, C-terminal domain"/>
    <property type="match status" value="1"/>
</dbReference>
<dbReference type="PROSITE" id="PS50109">
    <property type="entry name" value="HIS_KIN"/>
    <property type="match status" value="1"/>
</dbReference>
<dbReference type="CDD" id="cd00075">
    <property type="entry name" value="HATPase"/>
    <property type="match status" value="1"/>
</dbReference>
<dbReference type="SMART" id="SM00387">
    <property type="entry name" value="HATPase_c"/>
    <property type="match status" value="1"/>
</dbReference>
<evidence type="ECO:0000256" key="1">
    <source>
        <dbReference type="ARBA" id="ARBA00000085"/>
    </source>
</evidence>
<keyword evidence="3" id="KW-0597">Phosphoprotein</keyword>
<comment type="caution">
    <text evidence="11">The sequence shown here is derived from an EMBL/GenBank/DDBJ whole genome shotgun (WGS) entry which is preliminary data.</text>
</comment>
<dbReference type="EMBL" id="BEHY01000018">
    <property type="protein sequence ID" value="GBD08808.1"/>
    <property type="molecule type" value="Genomic_DNA"/>
</dbReference>
<dbReference type="GO" id="GO:0030295">
    <property type="term" value="F:protein kinase activator activity"/>
    <property type="evidence" value="ECO:0007669"/>
    <property type="project" value="TreeGrafter"/>
</dbReference>
<dbReference type="Pfam" id="PF02518">
    <property type="entry name" value="HATPase_c"/>
    <property type="match status" value="1"/>
</dbReference>
<dbReference type="Gene3D" id="1.10.287.130">
    <property type="match status" value="1"/>
</dbReference>
<dbReference type="FunFam" id="3.30.565.10:FF:000006">
    <property type="entry name" value="Sensor histidine kinase WalK"/>
    <property type="match status" value="1"/>
</dbReference>